<sequence>MIFSIYFNFFFDTKSISGKEKILRKVNQTLINKYGVNSVHCNSDTKFMVHVENDKWDSLLLDLIEFSQVIGQQWIITGSINFECSLWSNHSKIVGVSSIGIDVDNVIPITP</sequence>
<evidence type="ECO:0000313" key="2">
    <source>
        <dbReference type="Proteomes" id="UP000199011"/>
    </source>
</evidence>
<dbReference type="AlphaFoldDB" id="A0A1I4ZB29"/>
<proteinExistence type="predicted"/>
<gene>
    <name evidence="1" type="ORF">SAMN05421579_10551</name>
</gene>
<protein>
    <submittedName>
        <fullName evidence="1">Uncharacterized protein</fullName>
    </submittedName>
</protein>
<dbReference type="EMBL" id="FOVO01000005">
    <property type="protein sequence ID" value="SFN47466.1"/>
    <property type="molecule type" value="Genomic_DNA"/>
</dbReference>
<reference evidence="2" key="1">
    <citation type="submission" date="2016-10" db="EMBL/GenBank/DDBJ databases">
        <authorList>
            <person name="Varghese N."/>
            <person name="Submissions S."/>
        </authorList>
    </citation>
    <scope>NUCLEOTIDE SEQUENCE [LARGE SCALE GENOMIC DNA]</scope>
    <source>
        <strain evidence="2">DSM 16522</strain>
    </source>
</reference>
<dbReference type="RefSeq" id="WP_092517869.1">
    <property type="nucleotide sequence ID" value="NZ_CAWRAH010000067.1"/>
</dbReference>
<dbReference type="Proteomes" id="UP000199011">
    <property type="component" value="Unassembled WGS sequence"/>
</dbReference>
<keyword evidence="2" id="KW-1185">Reference proteome</keyword>
<accession>A0A1I4ZB29</accession>
<organism evidence="1 2">
    <name type="scientific">Xenorhabdus japonica</name>
    <dbReference type="NCBI Taxonomy" id="53341"/>
    <lineage>
        <taxon>Bacteria</taxon>
        <taxon>Pseudomonadati</taxon>
        <taxon>Pseudomonadota</taxon>
        <taxon>Gammaproteobacteria</taxon>
        <taxon>Enterobacterales</taxon>
        <taxon>Morganellaceae</taxon>
        <taxon>Xenorhabdus</taxon>
    </lineage>
</organism>
<name>A0A1I4ZB29_9GAMM</name>
<evidence type="ECO:0000313" key="1">
    <source>
        <dbReference type="EMBL" id="SFN47466.1"/>
    </source>
</evidence>
<dbReference type="OrthoDB" id="7062201at2"/>